<feature type="transmembrane region" description="Helical" evidence="1">
    <location>
        <begin position="237"/>
        <end position="260"/>
    </location>
</feature>
<dbReference type="AlphaFoldDB" id="A0A2M6YVN5"/>
<proteinExistence type="predicted"/>
<accession>A0A2M6YVN5</accession>
<keyword evidence="1" id="KW-1133">Transmembrane helix</keyword>
<gene>
    <name evidence="2" type="ORF">COT02_00310</name>
</gene>
<protein>
    <submittedName>
        <fullName evidence="2">Uncharacterized protein</fullName>
    </submittedName>
</protein>
<keyword evidence="1" id="KW-0472">Membrane</keyword>
<comment type="caution">
    <text evidence="2">The sequence shown here is derived from an EMBL/GenBank/DDBJ whole genome shotgun (WGS) entry which is preliminary data.</text>
</comment>
<sequence>MKKIILSIILLFFLYFVPKTAYGQNIFTYKDNIPGMTCGVAGDVTGKDKCCSINTNVQCHSHLFDTLKVVVVFNPITLPLSPFINKKIDEFVVGCERINEFVDQQSGDVACVSGNPMIGGQSTIDYHNSSCKCVDSNIAKANPNVAISEMCYKYLGSSTQANELKSCLSCSSQNGMLTGLGCIPLDLNTFITSFVLTTGIGIGGGFALLCIIYAAFMMQSSQGNPEKLKKAQEMITSCIMGLMLIIFSVFIMKIIGVNILRIPGFGG</sequence>
<dbReference type="EMBL" id="PEWY01000009">
    <property type="protein sequence ID" value="PIU37551.1"/>
    <property type="molecule type" value="Genomic_DNA"/>
</dbReference>
<dbReference type="Proteomes" id="UP000230184">
    <property type="component" value="Unassembled WGS sequence"/>
</dbReference>
<evidence type="ECO:0000256" key="1">
    <source>
        <dbReference type="SAM" id="Phobius"/>
    </source>
</evidence>
<evidence type="ECO:0000313" key="3">
    <source>
        <dbReference type="Proteomes" id="UP000230184"/>
    </source>
</evidence>
<organism evidence="2 3">
    <name type="scientific">Candidatus Roizmanbacteria bacterium CG07_land_8_20_14_0_80_34_15</name>
    <dbReference type="NCBI Taxonomy" id="1974849"/>
    <lineage>
        <taxon>Bacteria</taxon>
        <taxon>Candidatus Roizmaniibacteriota</taxon>
    </lineage>
</organism>
<name>A0A2M6YVN5_9BACT</name>
<reference evidence="3" key="1">
    <citation type="submission" date="2017-09" db="EMBL/GenBank/DDBJ databases">
        <title>Depth-based differentiation of microbial function through sediment-hosted aquifers and enrichment of novel symbionts in the deep terrestrial subsurface.</title>
        <authorList>
            <person name="Probst A.J."/>
            <person name="Ladd B."/>
            <person name="Jarett J.K."/>
            <person name="Geller-Mcgrath D.E."/>
            <person name="Sieber C.M.K."/>
            <person name="Emerson J.B."/>
            <person name="Anantharaman K."/>
            <person name="Thomas B.C."/>
            <person name="Malmstrom R."/>
            <person name="Stieglmeier M."/>
            <person name="Klingl A."/>
            <person name="Woyke T."/>
            <person name="Ryan C.M."/>
            <person name="Banfield J.F."/>
        </authorList>
    </citation>
    <scope>NUCLEOTIDE SEQUENCE [LARGE SCALE GENOMIC DNA]</scope>
</reference>
<feature type="transmembrane region" description="Helical" evidence="1">
    <location>
        <begin position="190"/>
        <end position="216"/>
    </location>
</feature>
<keyword evidence="1" id="KW-0812">Transmembrane</keyword>
<evidence type="ECO:0000313" key="2">
    <source>
        <dbReference type="EMBL" id="PIU37551.1"/>
    </source>
</evidence>